<feature type="chain" id="PRO_5019399246" evidence="1">
    <location>
        <begin position="20"/>
        <end position="70"/>
    </location>
</feature>
<dbReference type="AlphaFoldDB" id="A0A446B9S0"/>
<protein>
    <submittedName>
        <fullName evidence="2">857d92f3-c01a-490f-a144-7ccef4b39547</fullName>
    </submittedName>
</protein>
<reference evidence="2 3" key="1">
    <citation type="submission" date="2018-04" db="EMBL/GenBank/DDBJ databases">
        <authorList>
            <person name="Huttner S."/>
            <person name="Dainat J."/>
        </authorList>
    </citation>
    <scope>NUCLEOTIDE SEQUENCE [LARGE SCALE GENOMIC DNA]</scope>
</reference>
<gene>
    <name evidence="2" type="ORF">TT172_LOCUS1654</name>
</gene>
<dbReference type="EMBL" id="OUUZ01000001">
    <property type="protein sequence ID" value="SPQ19235.1"/>
    <property type="molecule type" value="Genomic_DNA"/>
</dbReference>
<evidence type="ECO:0000313" key="2">
    <source>
        <dbReference type="EMBL" id="SPQ19235.1"/>
    </source>
</evidence>
<feature type="signal peptide" evidence="1">
    <location>
        <begin position="1"/>
        <end position="19"/>
    </location>
</feature>
<proteinExistence type="predicted"/>
<sequence length="70" mass="7216">MKSSIRAVLLFVLLGLVAGLAIPEQFSTVEFSGKEACHPILSSCRAAVDCCAGLRCATFDGEALCVPGGD</sequence>
<accession>A0A446B9S0</accession>
<dbReference type="Proteomes" id="UP000289323">
    <property type="component" value="Unassembled WGS sequence"/>
</dbReference>
<name>A0A446B9S0_9PEZI</name>
<evidence type="ECO:0000313" key="3">
    <source>
        <dbReference type="Proteomes" id="UP000289323"/>
    </source>
</evidence>
<evidence type="ECO:0000256" key="1">
    <source>
        <dbReference type="SAM" id="SignalP"/>
    </source>
</evidence>
<keyword evidence="1" id="KW-0732">Signal</keyword>
<organism evidence="2 3">
    <name type="scientific">Thermothielavioides terrestris</name>
    <dbReference type="NCBI Taxonomy" id="2587410"/>
    <lineage>
        <taxon>Eukaryota</taxon>
        <taxon>Fungi</taxon>
        <taxon>Dikarya</taxon>
        <taxon>Ascomycota</taxon>
        <taxon>Pezizomycotina</taxon>
        <taxon>Sordariomycetes</taxon>
        <taxon>Sordariomycetidae</taxon>
        <taxon>Sordariales</taxon>
        <taxon>Chaetomiaceae</taxon>
        <taxon>Thermothielavioides</taxon>
    </lineage>
</organism>